<keyword evidence="19" id="KW-0539">Nucleus</keyword>
<sequence length="921" mass="106298">MAAPVRDDTRNVIDDNISTQVQSKVKLQEYSIDTSIEIDQQDLEILRTLLQKLIIKRNEIMNNHTQEDESLVTDKLVEVIGKIDKVQNNIHTLKKRLETIDFEEGQHMLHERNDSTGTHYLFDTFTSKNRKYYPKDWIFKHKMNKIGDIPVFLNNFQQFIEKYEFDNVFDQQIQNIDPRENDILCKIIKEGFDESPDIMNINTVDIFRIIRDLKRKYTSLFGRDRRLKAWEKVLVDTTCKNTELLISELQKLILMEKWILSKCCQDCPNLTQILEEAILGTLHESVRNPVKQRLHVYSISENEKTEEILINIVIETVMDLSPPDSHYTETNCKYCKSEFHSSVNCRKKVNKKLRYSTTSCSKGNYSQGTTKKNTPKLVQNQSEPLRRQQKKNSEKGSNKNVAIIDTGSGVNITNNKELLHNYKDNKENIQFFGIGKNNSVSVKGSGYIKIKGNTDDDYLLAHYVPEEETTIISGYELAKETDLVLSRNYFTLGNRDMNIKTQVKNGIIYVKIDDIIDHPAYDVIRSATQPNSSPKTKCLSLNDAHKRMGHTGVQQIENSIKHGHYEESIDLIREPNEFWCETCKVSKATRRNHYAGSIKEHSIDHEPGSSWCMDIFGPVTNSNSDAKRYMFIMVDNNTKYCITSTHFNKNAETVLAQIKKNIQYVETQFDRKVREINSDQRTEFTNDQIAKYFVSKGVRHILSVTYDQAANGVAERYTRTIITDAITLLRHSNLRFKFWEYAVTSATDLRNCLENKNTGQLPLKAISSQPVKVRFMSFLPFGEQGVVWDHNHKKPKQRGLTAILLCKDPNSQGYKFFVPSIKKVLTSSNYTLSNNVVDPLLRNTQGIYLNDRKRLDKTKEAENINAVSKLYDALEDYEDDRKPVTLLTDLFTAEELAQIEANAKYPSPSDNLDGNLDYVFS</sequence>
<dbReference type="GO" id="GO:0003723">
    <property type="term" value="F:RNA binding"/>
    <property type="evidence" value="ECO:0007669"/>
    <property type="project" value="UniProtKB-KW"/>
</dbReference>
<dbReference type="GO" id="GO:0003964">
    <property type="term" value="F:RNA-directed DNA polymerase activity"/>
    <property type="evidence" value="ECO:0007669"/>
    <property type="project" value="UniProtKB-KW"/>
</dbReference>
<evidence type="ECO:0000256" key="4">
    <source>
        <dbReference type="ARBA" id="ARBA00022490"/>
    </source>
</evidence>
<dbReference type="EMBL" id="OX365917">
    <property type="protein sequence ID" value="CAI4061212.1"/>
    <property type="molecule type" value="Genomic_DNA"/>
</dbReference>
<evidence type="ECO:0000256" key="14">
    <source>
        <dbReference type="ARBA" id="ARBA00022908"/>
    </source>
</evidence>
<evidence type="ECO:0000256" key="10">
    <source>
        <dbReference type="ARBA" id="ARBA00022759"/>
    </source>
</evidence>
<dbReference type="GO" id="GO:0003887">
    <property type="term" value="F:DNA-directed DNA polymerase activity"/>
    <property type="evidence" value="ECO:0007669"/>
    <property type="project" value="UniProtKB-KW"/>
</dbReference>
<organism evidence="27 28">
    <name type="scientific">Saccharomyces uvarum</name>
    <name type="common">Yeast</name>
    <name type="synonym">Saccharomyces bayanus var. uvarum</name>
    <dbReference type="NCBI Taxonomy" id="230603"/>
    <lineage>
        <taxon>Eukaryota</taxon>
        <taxon>Fungi</taxon>
        <taxon>Dikarya</taxon>
        <taxon>Ascomycota</taxon>
        <taxon>Saccharomycotina</taxon>
        <taxon>Saccharomycetes</taxon>
        <taxon>Saccharomycetales</taxon>
        <taxon>Saccharomycetaceae</taxon>
        <taxon>Saccharomyces</taxon>
    </lineage>
</organism>
<dbReference type="GO" id="GO:0015074">
    <property type="term" value="P:DNA integration"/>
    <property type="evidence" value="ECO:0007669"/>
    <property type="project" value="UniProtKB-KW"/>
</dbReference>
<dbReference type="PANTHER" id="PTHR42648">
    <property type="entry name" value="TRANSPOSASE, PUTATIVE-RELATED"/>
    <property type="match status" value="1"/>
</dbReference>
<feature type="region of interest" description="Disordered" evidence="25">
    <location>
        <begin position="359"/>
        <end position="400"/>
    </location>
</feature>
<dbReference type="AlphaFoldDB" id="A0AA35JGG9"/>
<keyword evidence="15" id="KW-0695">RNA-directed DNA polymerase</keyword>
<comment type="subcellular location">
    <subcellularLocation>
        <location evidence="3">Cytoplasm</location>
    </subcellularLocation>
    <subcellularLocation>
        <location evidence="2">Nucleus</location>
    </subcellularLocation>
</comment>
<feature type="domain" description="Integrase catalytic" evidence="26">
    <location>
        <begin position="603"/>
        <end position="770"/>
    </location>
</feature>
<evidence type="ECO:0000256" key="20">
    <source>
        <dbReference type="ARBA" id="ARBA00025590"/>
    </source>
</evidence>
<evidence type="ECO:0000256" key="25">
    <source>
        <dbReference type="SAM" id="MobiDB-lite"/>
    </source>
</evidence>
<evidence type="ECO:0000256" key="15">
    <source>
        <dbReference type="ARBA" id="ARBA00022918"/>
    </source>
</evidence>
<comment type="catalytic activity">
    <reaction evidence="23">
        <text>DNA(n) + a 2'-deoxyribonucleoside 5'-triphosphate = DNA(n+1) + diphosphate</text>
        <dbReference type="Rhea" id="RHEA:22508"/>
        <dbReference type="Rhea" id="RHEA-COMP:17339"/>
        <dbReference type="Rhea" id="RHEA-COMP:17340"/>
        <dbReference type="ChEBI" id="CHEBI:33019"/>
        <dbReference type="ChEBI" id="CHEBI:61560"/>
        <dbReference type="ChEBI" id="CHEBI:173112"/>
        <dbReference type="EC" id="2.7.7.7"/>
    </reaction>
</comment>
<evidence type="ECO:0000256" key="16">
    <source>
        <dbReference type="ARBA" id="ARBA00022932"/>
    </source>
</evidence>
<evidence type="ECO:0000313" key="27">
    <source>
        <dbReference type="EMBL" id="CAI4061212.1"/>
    </source>
</evidence>
<keyword evidence="13" id="KW-0694">RNA-binding</keyword>
<dbReference type="GO" id="GO:0003677">
    <property type="term" value="F:DNA binding"/>
    <property type="evidence" value="ECO:0007669"/>
    <property type="project" value="UniProtKB-KW"/>
</dbReference>
<dbReference type="Proteomes" id="UP001162090">
    <property type="component" value="Chromosome 6"/>
</dbReference>
<protein>
    <recommendedName>
        <fullName evidence="26">Integrase catalytic domain-containing protein</fullName>
    </recommendedName>
</protein>
<dbReference type="GO" id="GO:0005737">
    <property type="term" value="C:cytoplasm"/>
    <property type="evidence" value="ECO:0007669"/>
    <property type="project" value="UniProtKB-SubCell"/>
</dbReference>
<comment type="function">
    <text evidence="20">Reverse transcriptase/ribonuclease H (RT) is a multifunctional enzyme that catalyzes the conversion of the retro-elements RNA genome into dsDNA within the VLP. The enzyme displays a DNA polymerase activity that can copy either DNA or RNA templates, and a ribonuclease H (RNase H) activity that cleaves the RNA strand of RNA-DNA heteroduplexes during plus-strand synthesis and hydrolyzes RNA primers. The conversion leads to a linear dsDNA copy of the retrotransposon that includes long terminal repeats (LTRs) at both ends.</text>
</comment>
<dbReference type="GO" id="GO:0032196">
    <property type="term" value="P:transposition"/>
    <property type="evidence" value="ECO:0007669"/>
    <property type="project" value="UniProtKB-KW"/>
</dbReference>
<proteinExistence type="predicted"/>
<keyword evidence="17" id="KW-0238">DNA-binding</keyword>
<keyword evidence="16" id="KW-0239">DNA-directed DNA polymerase</keyword>
<dbReference type="InterPro" id="IPR039537">
    <property type="entry name" value="Retrotran_Ty1/copia-like"/>
</dbReference>
<evidence type="ECO:0000256" key="13">
    <source>
        <dbReference type="ARBA" id="ARBA00022884"/>
    </source>
</evidence>
<evidence type="ECO:0000256" key="2">
    <source>
        <dbReference type="ARBA" id="ARBA00004123"/>
    </source>
</evidence>
<evidence type="ECO:0000313" key="28">
    <source>
        <dbReference type="Proteomes" id="UP001162090"/>
    </source>
</evidence>
<evidence type="ECO:0000256" key="22">
    <source>
        <dbReference type="ARBA" id="ARBA00048173"/>
    </source>
</evidence>
<evidence type="ECO:0000256" key="17">
    <source>
        <dbReference type="ARBA" id="ARBA00023125"/>
    </source>
</evidence>
<name>A0AA35JGG9_SACUV</name>
<keyword evidence="24" id="KW-0175">Coiled coil</keyword>
<evidence type="ECO:0000256" key="21">
    <source>
        <dbReference type="ARBA" id="ARBA00025615"/>
    </source>
</evidence>
<evidence type="ECO:0000256" key="24">
    <source>
        <dbReference type="SAM" id="Coils"/>
    </source>
</evidence>
<dbReference type="GO" id="GO:0046872">
    <property type="term" value="F:metal ion binding"/>
    <property type="evidence" value="ECO:0007669"/>
    <property type="project" value="UniProtKB-KW"/>
</dbReference>
<evidence type="ECO:0000256" key="12">
    <source>
        <dbReference type="ARBA" id="ARBA00022842"/>
    </source>
</evidence>
<evidence type="ECO:0000256" key="6">
    <source>
        <dbReference type="ARBA" id="ARBA00022679"/>
    </source>
</evidence>
<reference evidence="27" key="1">
    <citation type="submission" date="2022-10" db="EMBL/GenBank/DDBJ databases">
        <authorList>
            <person name="Byrne P K."/>
        </authorList>
    </citation>
    <scope>NUCLEOTIDE SEQUENCE</scope>
    <source>
        <strain evidence="27">CBS7001</strain>
    </source>
</reference>
<dbReference type="Gene3D" id="3.30.420.10">
    <property type="entry name" value="Ribonuclease H-like superfamily/Ribonuclease H"/>
    <property type="match status" value="1"/>
</dbReference>
<evidence type="ECO:0000256" key="8">
    <source>
        <dbReference type="ARBA" id="ARBA00022722"/>
    </source>
</evidence>
<comment type="catalytic activity">
    <reaction evidence="1">
        <text>Endonucleolytic cleavage to 5'-phosphomonoester.</text>
        <dbReference type="EC" id="3.1.26.4"/>
    </reaction>
</comment>
<evidence type="ECO:0000256" key="5">
    <source>
        <dbReference type="ARBA" id="ARBA00022578"/>
    </source>
</evidence>
<keyword evidence="12" id="KW-0460">Magnesium</keyword>
<comment type="function">
    <text evidence="21">Integrase (IN) targets the VLP to the nucleus, where a subparticle preintegration complex (PIC) containing at least integrase and the newly synthesized dsDNA copy of the retrotransposon must transit the nuclear membrane. Once in the nucleus, integrase performs the integration of the dsDNA into the host genome.</text>
</comment>
<keyword evidence="6" id="KW-0808">Transferase</keyword>
<evidence type="ECO:0000256" key="3">
    <source>
        <dbReference type="ARBA" id="ARBA00004496"/>
    </source>
</evidence>
<accession>A0AA35JGG9</accession>
<evidence type="ECO:0000256" key="1">
    <source>
        <dbReference type="ARBA" id="ARBA00000077"/>
    </source>
</evidence>
<keyword evidence="14" id="KW-0229">DNA integration</keyword>
<keyword evidence="5" id="KW-0815">Transposition</keyword>
<evidence type="ECO:0000256" key="11">
    <source>
        <dbReference type="ARBA" id="ARBA00022801"/>
    </source>
</evidence>
<keyword evidence="11" id="KW-0378">Hydrolase</keyword>
<dbReference type="GO" id="GO:0004523">
    <property type="term" value="F:RNA-DNA hybrid ribonuclease activity"/>
    <property type="evidence" value="ECO:0007669"/>
    <property type="project" value="UniProtKB-EC"/>
</dbReference>
<keyword evidence="9" id="KW-0479">Metal-binding</keyword>
<keyword evidence="8" id="KW-0540">Nuclease</keyword>
<evidence type="ECO:0000256" key="19">
    <source>
        <dbReference type="ARBA" id="ARBA00023242"/>
    </source>
</evidence>
<keyword evidence="18" id="KW-0233">DNA recombination</keyword>
<keyword evidence="4" id="KW-0963">Cytoplasm</keyword>
<dbReference type="Pfam" id="PF00665">
    <property type="entry name" value="rve"/>
    <property type="match status" value="1"/>
</dbReference>
<keyword evidence="10" id="KW-0255">Endonuclease</keyword>
<dbReference type="InterPro" id="IPR001584">
    <property type="entry name" value="Integrase_cat-core"/>
</dbReference>
<dbReference type="InterPro" id="IPR036397">
    <property type="entry name" value="RNaseH_sf"/>
</dbReference>
<dbReference type="PANTHER" id="PTHR42648:SF11">
    <property type="entry name" value="TRANSPOSON TY4-P GAG-POL POLYPROTEIN"/>
    <property type="match status" value="1"/>
</dbReference>
<dbReference type="GO" id="GO:0006310">
    <property type="term" value="P:DNA recombination"/>
    <property type="evidence" value="ECO:0007669"/>
    <property type="project" value="UniProtKB-KW"/>
</dbReference>
<gene>
    <name evidence="27" type="primary">SUVC06G1520</name>
    <name evidence="27" type="ORF">SUVC_06G1520</name>
</gene>
<comment type="catalytic activity">
    <reaction evidence="22">
        <text>DNA(n) + a 2'-deoxyribonucleoside 5'-triphosphate = DNA(n+1) + diphosphate</text>
        <dbReference type="Rhea" id="RHEA:22508"/>
        <dbReference type="Rhea" id="RHEA-COMP:17339"/>
        <dbReference type="Rhea" id="RHEA-COMP:17340"/>
        <dbReference type="ChEBI" id="CHEBI:33019"/>
        <dbReference type="ChEBI" id="CHEBI:61560"/>
        <dbReference type="ChEBI" id="CHEBI:173112"/>
        <dbReference type="EC" id="2.7.7.49"/>
    </reaction>
</comment>
<keyword evidence="7" id="KW-0548">Nucleotidyltransferase</keyword>
<feature type="coiled-coil region" evidence="24">
    <location>
        <begin position="76"/>
        <end position="103"/>
    </location>
</feature>
<evidence type="ECO:0000256" key="7">
    <source>
        <dbReference type="ARBA" id="ARBA00022695"/>
    </source>
</evidence>
<evidence type="ECO:0000256" key="23">
    <source>
        <dbReference type="ARBA" id="ARBA00049244"/>
    </source>
</evidence>
<feature type="compositionally biased region" description="Polar residues" evidence="25">
    <location>
        <begin position="359"/>
        <end position="383"/>
    </location>
</feature>
<dbReference type="GO" id="GO:0005634">
    <property type="term" value="C:nucleus"/>
    <property type="evidence" value="ECO:0007669"/>
    <property type="project" value="UniProtKB-SubCell"/>
</dbReference>
<dbReference type="InterPro" id="IPR012337">
    <property type="entry name" value="RNaseH-like_sf"/>
</dbReference>
<dbReference type="PROSITE" id="PS50994">
    <property type="entry name" value="INTEGRASE"/>
    <property type="match status" value="1"/>
</dbReference>
<evidence type="ECO:0000259" key="26">
    <source>
        <dbReference type="PROSITE" id="PS50994"/>
    </source>
</evidence>
<dbReference type="SUPFAM" id="SSF53098">
    <property type="entry name" value="Ribonuclease H-like"/>
    <property type="match status" value="1"/>
</dbReference>
<evidence type="ECO:0000256" key="9">
    <source>
        <dbReference type="ARBA" id="ARBA00022723"/>
    </source>
</evidence>
<evidence type="ECO:0000256" key="18">
    <source>
        <dbReference type="ARBA" id="ARBA00023172"/>
    </source>
</evidence>